<name>A0AAD4M733_9AGAM</name>
<protein>
    <submittedName>
        <fullName evidence="1">Uncharacterized protein</fullName>
    </submittedName>
</protein>
<sequence>MVDMPDLNRLKMQAAARRITQNSRESARICQFEVPGGGECRDVDCGDLHLSQLEVEPNALQAARARRPEATFDERVKEAWASMRDRRVQVTLDNKS</sequence>
<dbReference type="AlphaFoldDB" id="A0AAD4M733"/>
<gene>
    <name evidence="1" type="ORF">B0F90DRAFT_1262810</name>
</gene>
<proteinExistence type="predicted"/>
<reference evidence="1" key="1">
    <citation type="journal article" date="2022" name="New Phytol.">
        <title>Evolutionary transition to the ectomycorrhizal habit in the genomes of a hyperdiverse lineage of mushroom-forming fungi.</title>
        <authorList>
            <person name="Looney B."/>
            <person name="Miyauchi S."/>
            <person name="Morin E."/>
            <person name="Drula E."/>
            <person name="Courty P.E."/>
            <person name="Kohler A."/>
            <person name="Kuo A."/>
            <person name="LaButti K."/>
            <person name="Pangilinan J."/>
            <person name="Lipzen A."/>
            <person name="Riley R."/>
            <person name="Andreopoulos W."/>
            <person name="He G."/>
            <person name="Johnson J."/>
            <person name="Nolan M."/>
            <person name="Tritt A."/>
            <person name="Barry K.W."/>
            <person name="Grigoriev I.V."/>
            <person name="Nagy L.G."/>
            <person name="Hibbett D."/>
            <person name="Henrissat B."/>
            <person name="Matheny P.B."/>
            <person name="Labbe J."/>
            <person name="Martin F.M."/>
        </authorList>
    </citation>
    <scope>NUCLEOTIDE SEQUENCE</scope>
    <source>
        <strain evidence="1">BPL690</strain>
    </source>
</reference>
<dbReference type="Proteomes" id="UP001203297">
    <property type="component" value="Unassembled WGS sequence"/>
</dbReference>
<organism evidence="1 2">
    <name type="scientific">Multifurca ochricompacta</name>
    <dbReference type="NCBI Taxonomy" id="376703"/>
    <lineage>
        <taxon>Eukaryota</taxon>
        <taxon>Fungi</taxon>
        <taxon>Dikarya</taxon>
        <taxon>Basidiomycota</taxon>
        <taxon>Agaricomycotina</taxon>
        <taxon>Agaricomycetes</taxon>
        <taxon>Russulales</taxon>
        <taxon>Russulaceae</taxon>
        <taxon>Multifurca</taxon>
    </lineage>
</organism>
<comment type="caution">
    <text evidence="1">The sequence shown here is derived from an EMBL/GenBank/DDBJ whole genome shotgun (WGS) entry which is preliminary data.</text>
</comment>
<keyword evidence="2" id="KW-1185">Reference proteome</keyword>
<evidence type="ECO:0000313" key="1">
    <source>
        <dbReference type="EMBL" id="KAI0304483.1"/>
    </source>
</evidence>
<accession>A0AAD4M733</accession>
<dbReference type="EMBL" id="WTXG01000007">
    <property type="protein sequence ID" value="KAI0304483.1"/>
    <property type="molecule type" value="Genomic_DNA"/>
</dbReference>
<evidence type="ECO:0000313" key="2">
    <source>
        <dbReference type="Proteomes" id="UP001203297"/>
    </source>
</evidence>